<feature type="compositionally biased region" description="Basic and acidic residues" evidence="1">
    <location>
        <begin position="36"/>
        <end position="53"/>
    </location>
</feature>
<feature type="region of interest" description="Disordered" evidence="1">
    <location>
        <begin position="34"/>
        <end position="78"/>
    </location>
</feature>
<feature type="compositionally biased region" description="Basic and acidic residues" evidence="1">
    <location>
        <begin position="8"/>
        <end position="20"/>
    </location>
</feature>
<proteinExistence type="predicted"/>
<feature type="compositionally biased region" description="Basic and acidic residues" evidence="1">
    <location>
        <begin position="153"/>
        <end position="173"/>
    </location>
</feature>
<evidence type="ECO:0000256" key="1">
    <source>
        <dbReference type="SAM" id="MobiDB-lite"/>
    </source>
</evidence>
<dbReference type="AlphaFoldDB" id="A0A7S4HFZ2"/>
<organism evidence="2">
    <name type="scientific">Prymnesium polylepis</name>
    <dbReference type="NCBI Taxonomy" id="72548"/>
    <lineage>
        <taxon>Eukaryota</taxon>
        <taxon>Haptista</taxon>
        <taxon>Haptophyta</taxon>
        <taxon>Prymnesiophyceae</taxon>
        <taxon>Prymnesiales</taxon>
        <taxon>Prymnesiaceae</taxon>
        <taxon>Prymnesium</taxon>
    </lineage>
</organism>
<feature type="region of interest" description="Disordered" evidence="1">
    <location>
        <begin position="1"/>
        <end position="20"/>
    </location>
</feature>
<dbReference type="EMBL" id="HBKO01006936">
    <property type="protein sequence ID" value="CAE2197970.1"/>
    <property type="molecule type" value="Transcribed_RNA"/>
</dbReference>
<accession>A0A7S4HFZ2</accession>
<sequence length="367" mass="41905">MKAQRRQYRQELAEKKEEAKLSTQIARLQAQLQAEMEARQHAEKEQERLRTEKAVPTTTVAEPAADAPPEAEQEESMGSRLLGGAAKLLSTYANAEQTTSMEETSQMLSLVTKDREKLSQKLAVETEARKRLEAEKRELERKMRIGSDTSQLENRKTRDQGEALQRKKDEVSEMRQMLQNQTQDIVSLQQSKASANKRIAELEKKISQYDDSFYALEARNVRDRTKMEEMTKSKNQAEEEKNIYRLMLEQAHERALKERQELRRDAQSKIEASAARIRVKQQRVVQLEKQLREKAQVEEEVKMYREQCNALMEQLSASAQQAAPSPRAPRPQGGGSSTNSPSGASVFDRMAQRVAKGITEIARTTDP</sequence>
<reference evidence="2" key="1">
    <citation type="submission" date="2021-01" db="EMBL/GenBank/DDBJ databases">
        <authorList>
            <person name="Corre E."/>
            <person name="Pelletier E."/>
            <person name="Niang G."/>
            <person name="Scheremetjew M."/>
            <person name="Finn R."/>
            <person name="Kale V."/>
            <person name="Holt S."/>
            <person name="Cochrane G."/>
            <person name="Meng A."/>
            <person name="Brown T."/>
            <person name="Cohen L."/>
        </authorList>
    </citation>
    <scope>NUCLEOTIDE SEQUENCE</scope>
    <source>
        <strain evidence="2">UIO037</strain>
    </source>
</reference>
<feature type="compositionally biased region" description="Low complexity" evidence="1">
    <location>
        <begin position="54"/>
        <end position="68"/>
    </location>
</feature>
<feature type="compositionally biased region" description="Low complexity" evidence="1">
    <location>
        <begin position="316"/>
        <end position="325"/>
    </location>
</feature>
<evidence type="ECO:0000313" key="2">
    <source>
        <dbReference type="EMBL" id="CAE2197970.1"/>
    </source>
</evidence>
<name>A0A7S4HFZ2_9EUKA</name>
<feature type="region of interest" description="Disordered" evidence="1">
    <location>
        <begin position="134"/>
        <end position="176"/>
    </location>
</feature>
<protein>
    <submittedName>
        <fullName evidence="2">Uncharacterized protein</fullName>
    </submittedName>
</protein>
<feature type="compositionally biased region" description="Basic and acidic residues" evidence="1">
    <location>
        <begin position="134"/>
        <end position="145"/>
    </location>
</feature>
<gene>
    <name evidence="2" type="ORF">CPOL0286_LOCUS3324</name>
</gene>
<feature type="region of interest" description="Disordered" evidence="1">
    <location>
        <begin position="315"/>
        <end position="367"/>
    </location>
</feature>